<evidence type="ECO:0000313" key="2">
    <source>
        <dbReference type="EMBL" id="CDO70683.1"/>
    </source>
</evidence>
<proteinExistence type="predicted"/>
<gene>
    <name evidence="2" type="ORF">BN946_scf184779.g7</name>
</gene>
<dbReference type="HOGENOM" id="CLU_1074176_0_0_1"/>
<feature type="compositionally biased region" description="Polar residues" evidence="1">
    <location>
        <begin position="234"/>
        <end position="249"/>
    </location>
</feature>
<keyword evidence="3" id="KW-1185">Reference proteome</keyword>
<feature type="compositionally biased region" description="Basic and acidic residues" evidence="1">
    <location>
        <begin position="95"/>
        <end position="105"/>
    </location>
</feature>
<sequence length="259" mass="28175">MVPDFGTPGVEVACTPHTKEQDETTSQCNEGTFALLGDYHSDSDGSQVNADSQQALQPTAIAHVSDDDSNAQTRKHQYIQKPSRSQQKAHRQKAIRADLDAHRQVPDSANTHAKRSPSGAVAQAKVSAKTPEKTDVFSIGWCRQLQVRAQAARSLRTVSSPVLLTPKSTSKPPRTKAAAKALYKENLASQTNGYNSDIGGFTDGDVFANRHRVMSHKKKGKAKLHPELEFVEISSDSAEQAPGLSSSYKKTMAHKKETK</sequence>
<evidence type="ECO:0000313" key="3">
    <source>
        <dbReference type="Proteomes" id="UP000029665"/>
    </source>
</evidence>
<accession>A0A060SE68</accession>
<evidence type="ECO:0000256" key="1">
    <source>
        <dbReference type="SAM" id="MobiDB-lite"/>
    </source>
</evidence>
<comment type="caution">
    <text evidence="2">The sequence shown here is derived from an EMBL/GenBank/DDBJ whole genome shotgun (WGS) entry which is preliminary data.</text>
</comment>
<dbReference type="Proteomes" id="UP000029665">
    <property type="component" value="Unassembled WGS sequence"/>
</dbReference>
<protein>
    <submittedName>
        <fullName evidence="2">Uncharacterized protein</fullName>
    </submittedName>
</protein>
<reference evidence="2" key="1">
    <citation type="submission" date="2014-01" db="EMBL/GenBank/DDBJ databases">
        <title>The genome of the white-rot fungus Pycnoporus cinnabarinus: a basidiomycete model with a versatile arsenal for lignocellulosic biomass breakdown.</title>
        <authorList>
            <person name="Levasseur A."/>
            <person name="Lomascolo A."/>
            <person name="Ruiz-Duenas F.J."/>
            <person name="Uzan E."/>
            <person name="Piumi F."/>
            <person name="Kues U."/>
            <person name="Ram A.F.J."/>
            <person name="Murat C."/>
            <person name="Haon M."/>
            <person name="Benoit I."/>
            <person name="Arfi Y."/>
            <person name="Chevret D."/>
            <person name="Drula E."/>
            <person name="Kwon M.J."/>
            <person name="Gouret P."/>
            <person name="Lesage-Meessen L."/>
            <person name="Lombard V."/>
            <person name="Mariette J."/>
            <person name="Noirot C."/>
            <person name="Park J."/>
            <person name="Patyshakuliyeva A."/>
            <person name="Wieneger R.A.B."/>
            <person name="Wosten H.A.B."/>
            <person name="Martin F."/>
            <person name="Coutinho P.M."/>
            <person name="de Vries R."/>
            <person name="Martinez A.T."/>
            <person name="Klopp C."/>
            <person name="Pontarotti P."/>
            <person name="Henrissat B."/>
            <person name="Record E."/>
        </authorList>
    </citation>
    <scope>NUCLEOTIDE SEQUENCE [LARGE SCALE GENOMIC DNA]</scope>
    <source>
        <strain evidence="2">BRFM137</strain>
    </source>
</reference>
<name>A0A060SE68_PYCCI</name>
<dbReference type="EMBL" id="CCBP010000091">
    <property type="protein sequence ID" value="CDO70683.1"/>
    <property type="molecule type" value="Genomic_DNA"/>
</dbReference>
<feature type="region of interest" description="Disordered" evidence="1">
    <location>
        <begin position="1"/>
        <end position="127"/>
    </location>
</feature>
<dbReference type="AlphaFoldDB" id="A0A060SE68"/>
<organism evidence="2 3">
    <name type="scientific">Pycnoporus cinnabarinus</name>
    <name type="common">Cinnabar-red polypore</name>
    <name type="synonym">Trametes cinnabarina</name>
    <dbReference type="NCBI Taxonomy" id="5643"/>
    <lineage>
        <taxon>Eukaryota</taxon>
        <taxon>Fungi</taxon>
        <taxon>Dikarya</taxon>
        <taxon>Basidiomycota</taxon>
        <taxon>Agaricomycotina</taxon>
        <taxon>Agaricomycetes</taxon>
        <taxon>Polyporales</taxon>
        <taxon>Polyporaceae</taxon>
        <taxon>Trametes</taxon>
    </lineage>
</organism>
<feature type="region of interest" description="Disordered" evidence="1">
    <location>
        <begin position="232"/>
        <end position="259"/>
    </location>
</feature>
<feature type="compositionally biased region" description="Polar residues" evidence="1">
    <location>
        <begin position="44"/>
        <end position="57"/>
    </location>
</feature>